<name>A0A9X4H1M6_9FIRM</name>
<dbReference type="RefSeq" id="WP_277443498.1">
    <property type="nucleotide sequence ID" value="NZ_JAKOAV010000011.1"/>
</dbReference>
<protein>
    <submittedName>
        <fullName evidence="1">Uncharacterized protein</fullName>
    </submittedName>
</protein>
<evidence type="ECO:0000313" key="2">
    <source>
        <dbReference type="Proteomes" id="UP001154312"/>
    </source>
</evidence>
<gene>
    <name evidence="1" type="ORF">L7E55_07505</name>
</gene>
<comment type="caution">
    <text evidence="1">The sequence shown here is derived from an EMBL/GenBank/DDBJ whole genome shotgun (WGS) entry which is preliminary data.</text>
</comment>
<evidence type="ECO:0000313" key="1">
    <source>
        <dbReference type="EMBL" id="MDF9408205.1"/>
    </source>
</evidence>
<dbReference type="AlphaFoldDB" id="A0A9X4H1M6"/>
<dbReference type="Proteomes" id="UP001154312">
    <property type="component" value="Unassembled WGS sequence"/>
</dbReference>
<accession>A0A9X4H1M6</accession>
<proteinExistence type="predicted"/>
<reference evidence="1" key="1">
    <citation type="submission" date="2022-02" db="EMBL/GenBank/DDBJ databases">
        <authorList>
            <person name="Leng L."/>
        </authorList>
    </citation>
    <scope>NUCLEOTIDE SEQUENCE</scope>
    <source>
        <strain evidence="1">JI</strain>
    </source>
</reference>
<keyword evidence="2" id="KW-1185">Reference proteome</keyword>
<sequence length="96" mass="11365">MLLTKDELFNLRKALAMSLRFIEDCDRQDEETLKEIKEIEQLRDLFHFVKNAEVELYPGDGDDGSNVKRINEILDKRRQKKEEKEAENVIVFPGRI</sequence>
<dbReference type="EMBL" id="JAKOAV010000011">
    <property type="protein sequence ID" value="MDF9408205.1"/>
    <property type="molecule type" value="Genomic_DNA"/>
</dbReference>
<organism evidence="1 2">
    <name type="scientific">Pelotomaculum isophthalicicum JI</name>
    <dbReference type="NCBI Taxonomy" id="947010"/>
    <lineage>
        <taxon>Bacteria</taxon>
        <taxon>Bacillati</taxon>
        <taxon>Bacillota</taxon>
        <taxon>Clostridia</taxon>
        <taxon>Eubacteriales</taxon>
        <taxon>Desulfotomaculaceae</taxon>
        <taxon>Pelotomaculum</taxon>
    </lineage>
</organism>